<feature type="region of interest" description="Disordered" evidence="1">
    <location>
        <begin position="61"/>
        <end position="80"/>
    </location>
</feature>
<reference evidence="2 3" key="1">
    <citation type="journal article" date="2016" name="Nat. Commun.">
        <title>Thousands of microbial genomes shed light on interconnected biogeochemical processes in an aquifer system.</title>
        <authorList>
            <person name="Anantharaman K."/>
            <person name="Brown C.T."/>
            <person name="Hug L.A."/>
            <person name="Sharon I."/>
            <person name="Castelle C.J."/>
            <person name="Probst A.J."/>
            <person name="Thomas B.C."/>
            <person name="Singh A."/>
            <person name="Wilkins M.J."/>
            <person name="Karaoz U."/>
            <person name="Brodie E.L."/>
            <person name="Williams K.H."/>
            <person name="Hubbard S.S."/>
            <person name="Banfield J.F."/>
        </authorList>
    </citation>
    <scope>NUCLEOTIDE SEQUENCE [LARGE SCALE GENOMIC DNA]</scope>
</reference>
<sequence length="148" mass="16418">MYSFFMADTIAREKPKRQSDAIATVRKASIRALVLCFCITVNYETREGALLENSRSAAALAPSPISQDSMTRSNRDDIHHPDNLSLTVCSVKLARGREGGEKSAKHAPKKSFVMYNSFDRCAQPVGTRPLKSALSVHPRERLLGNLRL</sequence>
<evidence type="ECO:0000313" key="2">
    <source>
        <dbReference type="EMBL" id="OHA23245.1"/>
    </source>
</evidence>
<organism evidence="2 3">
    <name type="scientific">Candidatus Taylorbacteria bacterium RIFCSPHIGHO2_02_49_25</name>
    <dbReference type="NCBI Taxonomy" id="1802305"/>
    <lineage>
        <taxon>Bacteria</taxon>
        <taxon>Candidatus Tayloriibacteriota</taxon>
    </lineage>
</organism>
<comment type="caution">
    <text evidence="2">The sequence shown here is derived from an EMBL/GenBank/DDBJ whole genome shotgun (WGS) entry which is preliminary data.</text>
</comment>
<name>A0A1G2MH71_9BACT</name>
<evidence type="ECO:0000256" key="1">
    <source>
        <dbReference type="SAM" id="MobiDB-lite"/>
    </source>
</evidence>
<dbReference type="Proteomes" id="UP000176493">
    <property type="component" value="Unassembled WGS sequence"/>
</dbReference>
<proteinExistence type="predicted"/>
<accession>A0A1G2MH71</accession>
<protein>
    <submittedName>
        <fullName evidence="2">Uncharacterized protein</fullName>
    </submittedName>
</protein>
<gene>
    <name evidence="2" type="ORF">A2W52_02380</name>
</gene>
<evidence type="ECO:0000313" key="3">
    <source>
        <dbReference type="Proteomes" id="UP000176493"/>
    </source>
</evidence>
<dbReference type="AlphaFoldDB" id="A0A1G2MH71"/>
<dbReference type="EMBL" id="MHRJ01000012">
    <property type="protein sequence ID" value="OHA23245.1"/>
    <property type="molecule type" value="Genomic_DNA"/>
</dbReference>